<proteinExistence type="predicted"/>
<gene>
    <name evidence="1" type="ORF">FPE_LOCUS22741</name>
</gene>
<dbReference type="GO" id="GO:0003700">
    <property type="term" value="F:DNA-binding transcription factor activity"/>
    <property type="evidence" value="ECO:0007669"/>
    <property type="project" value="TreeGrafter"/>
</dbReference>
<evidence type="ECO:0000313" key="1">
    <source>
        <dbReference type="EMBL" id="CAI9775311.1"/>
    </source>
</evidence>
<accession>A0AAD1ZVV2</accession>
<dbReference type="Proteomes" id="UP000834106">
    <property type="component" value="Chromosome 13"/>
</dbReference>
<sequence>MLSMNHFLNQESLPLASIASTTHHHHKDGWRRKVQSQKTCGIKEAAHSPLSALSIFFLYSSQRDSTGLTSHNSELKFRLQAMEQQAQLRDALNKALTAGVQRLKLASAELSGDPSKFQQLSINSQQSQQFQLCQQQATRQNIQQQMAILLQ</sequence>
<organism evidence="1 2">
    <name type="scientific">Fraxinus pennsylvanica</name>
    <dbReference type="NCBI Taxonomy" id="56036"/>
    <lineage>
        <taxon>Eukaryota</taxon>
        <taxon>Viridiplantae</taxon>
        <taxon>Streptophyta</taxon>
        <taxon>Embryophyta</taxon>
        <taxon>Tracheophyta</taxon>
        <taxon>Spermatophyta</taxon>
        <taxon>Magnoliopsida</taxon>
        <taxon>eudicotyledons</taxon>
        <taxon>Gunneridae</taxon>
        <taxon>Pentapetalae</taxon>
        <taxon>asterids</taxon>
        <taxon>lamiids</taxon>
        <taxon>Lamiales</taxon>
        <taxon>Oleaceae</taxon>
        <taxon>Oleeae</taxon>
        <taxon>Fraxinus</taxon>
    </lineage>
</organism>
<keyword evidence="2" id="KW-1185">Reference proteome</keyword>
<dbReference type="EMBL" id="OU503048">
    <property type="protein sequence ID" value="CAI9775311.1"/>
    <property type="molecule type" value="Genomic_DNA"/>
</dbReference>
<dbReference type="PANTHER" id="PTHR13690:SF80">
    <property type="entry name" value="BZIP TRANSCRIPTION FACTOR FAMILY PROTEIN-RELATED"/>
    <property type="match status" value="1"/>
</dbReference>
<evidence type="ECO:0000313" key="2">
    <source>
        <dbReference type="Proteomes" id="UP000834106"/>
    </source>
</evidence>
<protein>
    <submittedName>
        <fullName evidence="1">Uncharacterized protein</fullName>
    </submittedName>
</protein>
<dbReference type="GO" id="GO:0005634">
    <property type="term" value="C:nucleus"/>
    <property type="evidence" value="ECO:0007669"/>
    <property type="project" value="TreeGrafter"/>
</dbReference>
<reference evidence="1" key="1">
    <citation type="submission" date="2023-05" db="EMBL/GenBank/DDBJ databases">
        <authorList>
            <person name="Huff M."/>
        </authorList>
    </citation>
    <scope>NUCLEOTIDE SEQUENCE</scope>
</reference>
<dbReference type="PANTHER" id="PTHR13690">
    <property type="entry name" value="TRANSCRIPTION FACTOR POSF21-RELATED"/>
    <property type="match status" value="1"/>
</dbReference>
<name>A0AAD1ZVV2_9LAMI</name>
<dbReference type="AlphaFoldDB" id="A0AAD1ZVV2"/>